<dbReference type="KEGG" id="grc:GI584_02340"/>
<feature type="transmembrane region" description="Helical" evidence="1">
    <location>
        <begin position="123"/>
        <end position="145"/>
    </location>
</feature>
<dbReference type="PROSITE" id="PS50244">
    <property type="entry name" value="S5A_REDUCTASE"/>
    <property type="match status" value="1"/>
</dbReference>
<keyword evidence="1" id="KW-0812">Transmembrane</keyword>
<feature type="transmembrane region" description="Helical" evidence="1">
    <location>
        <begin position="157"/>
        <end position="175"/>
    </location>
</feature>
<dbReference type="AlphaFoldDB" id="A0A5Q2THR9"/>
<organism evidence="2 3">
    <name type="scientific">Gracilibacillus salitolerans</name>
    <dbReference type="NCBI Taxonomy" id="2663022"/>
    <lineage>
        <taxon>Bacteria</taxon>
        <taxon>Bacillati</taxon>
        <taxon>Bacillota</taxon>
        <taxon>Bacilli</taxon>
        <taxon>Bacillales</taxon>
        <taxon>Bacillaceae</taxon>
        <taxon>Gracilibacillus</taxon>
    </lineage>
</organism>
<evidence type="ECO:0000256" key="1">
    <source>
        <dbReference type="SAM" id="Phobius"/>
    </source>
</evidence>
<gene>
    <name evidence="2" type="ORF">GI584_02340</name>
</gene>
<feature type="transmembrane region" description="Helical" evidence="1">
    <location>
        <begin position="187"/>
        <end position="207"/>
    </location>
</feature>
<keyword evidence="3" id="KW-1185">Reference proteome</keyword>
<feature type="transmembrane region" description="Helical" evidence="1">
    <location>
        <begin position="20"/>
        <end position="43"/>
    </location>
</feature>
<proteinExistence type="predicted"/>
<accession>A0A5Q2THR9</accession>
<keyword evidence="1" id="KW-0472">Membrane</keyword>
<feature type="transmembrane region" description="Helical" evidence="1">
    <location>
        <begin position="227"/>
        <end position="248"/>
    </location>
</feature>
<sequence length="258" mass="29373">MWKESWWITKKELKMQIPGIIITLLVTIFIAIIAVPTLYTFVLNIFDNPKLYANRIVFEGKTLYVDSFILDVIFLGLTPSFSALFMWGPYISLRAIKEDPFGKRLAVYRTLPVSTNVLTASRVLFMLIIFVFLSAAFYLTIFLSVPDDFFSYFESPHFLSFILFWVGYALALGSLNTFIESGTNGKVLYIFLFTITVCLLIILLLVYQIWEVGIVETTIILISKSPVIPVIASLVCGILGVITMAKLLNKRLLDRDYL</sequence>
<protein>
    <submittedName>
        <fullName evidence="2">Uncharacterized protein</fullName>
    </submittedName>
</protein>
<name>A0A5Q2THR9_9BACI</name>
<reference evidence="2 3" key="1">
    <citation type="submission" date="2019-11" db="EMBL/GenBank/DDBJ databases">
        <title>Gracilibacillus salitolerans sp. nov., a moderate halophile isolated from a saline soil in northwest China.</title>
        <authorList>
            <person name="Gan L."/>
        </authorList>
    </citation>
    <scope>NUCLEOTIDE SEQUENCE [LARGE SCALE GENOMIC DNA]</scope>
    <source>
        <strain evidence="2 3">SCU50</strain>
    </source>
</reference>
<evidence type="ECO:0000313" key="3">
    <source>
        <dbReference type="Proteomes" id="UP000339690"/>
    </source>
</evidence>
<keyword evidence="1" id="KW-1133">Transmembrane helix</keyword>
<evidence type="ECO:0000313" key="2">
    <source>
        <dbReference type="EMBL" id="QGH32958.1"/>
    </source>
</evidence>
<dbReference type="EMBL" id="CP045915">
    <property type="protein sequence ID" value="QGH32958.1"/>
    <property type="molecule type" value="Genomic_DNA"/>
</dbReference>
<dbReference type="RefSeq" id="WP_153790118.1">
    <property type="nucleotide sequence ID" value="NZ_CP045915.1"/>
</dbReference>
<dbReference type="Proteomes" id="UP000339690">
    <property type="component" value="Chromosome"/>
</dbReference>
<feature type="transmembrane region" description="Helical" evidence="1">
    <location>
        <begin position="63"/>
        <end position="87"/>
    </location>
</feature>